<reference evidence="4" key="3">
    <citation type="submission" date="2025-09" db="UniProtKB">
        <authorList>
            <consortium name="Ensembl"/>
        </authorList>
    </citation>
    <scope>IDENTIFICATION</scope>
    <source>
        <strain evidence="4">Glennie</strain>
    </source>
</reference>
<feature type="transmembrane region" description="Helical" evidence="2">
    <location>
        <begin position="110"/>
        <end position="135"/>
    </location>
</feature>
<dbReference type="RefSeq" id="XP_028907996.1">
    <property type="nucleotide sequence ID" value="XM_029052163.2"/>
</dbReference>
<sequence>MNIEVGNISYTQATISWSSVEPCPENYYHIMYRPNWNSIFSSYLRHTLHHKERVPSTLSSFVLHRLAPSTVYLICVTCKSSYPSSNHCTMFRTLDRAPFALGGSQEDPSISIWVVGALLIASFLALLTFFCFQFCCGRCLQSHRSHGTGPQEEADELTRWSEDALVLGLREEARQELSMTAVLIKNSRATHGSPRGSLSGFFTPEDGDNRATTLPQCGF</sequence>
<feature type="domain" description="Fibronectin type-III" evidence="3">
    <location>
        <begin position="1"/>
        <end position="96"/>
    </location>
</feature>
<proteinExistence type="predicted"/>
<reference evidence="4" key="2">
    <citation type="submission" date="2025-08" db="UniProtKB">
        <authorList>
            <consortium name="Ensembl"/>
        </authorList>
    </citation>
    <scope>IDENTIFICATION</scope>
    <source>
        <strain evidence="4">Glennie</strain>
    </source>
</reference>
<dbReference type="PANTHER" id="PTHR37361">
    <property type="entry name" value="FIBRONECTIN TYPE III DOMAIN-CONTAINING PROTEIN 9"/>
    <property type="match status" value="1"/>
</dbReference>
<dbReference type="OMA" id="TVSWAMS"/>
<name>A0A6I8PJI8_ORNAN</name>
<organism evidence="4 5">
    <name type="scientific">Ornithorhynchus anatinus</name>
    <name type="common">Duckbill platypus</name>
    <dbReference type="NCBI Taxonomy" id="9258"/>
    <lineage>
        <taxon>Eukaryota</taxon>
        <taxon>Metazoa</taxon>
        <taxon>Chordata</taxon>
        <taxon>Craniata</taxon>
        <taxon>Vertebrata</taxon>
        <taxon>Euteleostomi</taxon>
        <taxon>Mammalia</taxon>
        <taxon>Monotremata</taxon>
        <taxon>Ornithorhynchidae</taxon>
        <taxon>Ornithorhynchus</taxon>
    </lineage>
</organism>
<keyword evidence="2" id="KW-0812">Transmembrane</keyword>
<dbReference type="InterPro" id="IPR003961">
    <property type="entry name" value="FN3_dom"/>
</dbReference>
<protein>
    <submittedName>
        <fullName evidence="4">Fibronectin type III domain containing 9</fullName>
    </submittedName>
</protein>
<evidence type="ECO:0000259" key="3">
    <source>
        <dbReference type="PROSITE" id="PS50853"/>
    </source>
</evidence>
<dbReference type="PANTHER" id="PTHR37361:SF2">
    <property type="entry name" value="FIBRONECTIN TYPE III DOMAIN-CONTAINING PROTEIN 9"/>
    <property type="match status" value="1"/>
</dbReference>
<dbReference type="FunCoup" id="A0A6I8PJI8">
    <property type="interactions" value="49"/>
</dbReference>
<feature type="region of interest" description="Disordered" evidence="1">
    <location>
        <begin position="195"/>
        <end position="219"/>
    </location>
</feature>
<keyword evidence="5" id="KW-1185">Reference proteome</keyword>
<dbReference type="InterPro" id="IPR036116">
    <property type="entry name" value="FN3_sf"/>
</dbReference>
<accession>A0A6I8PJI8</accession>
<dbReference type="CDD" id="cd00063">
    <property type="entry name" value="FN3"/>
    <property type="match status" value="1"/>
</dbReference>
<dbReference type="GeneID" id="103164706"/>
<dbReference type="InParanoid" id="A0A6I8PJI8"/>
<dbReference type="GeneTree" id="ENSGT00390000013517"/>
<dbReference type="PROSITE" id="PS50853">
    <property type="entry name" value="FN3"/>
    <property type="match status" value="1"/>
</dbReference>
<feature type="compositionally biased region" description="Polar residues" evidence="1">
    <location>
        <begin position="210"/>
        <end position="219"/>
    </location>
</feature>
<dbReference type="CTD" id="408263"/>
<dbReference type="Bgee" id="ENSOANG00000038112">
    <property type="expression patterns" value="Expressed in cerebellum and 2 other cell types or tissues"/>
</dbReference>
<keyword evidence="2" id="KW-0472">Membrane</keyword>
<dbReference type="InterPro" id="IPR013783">
    <property type="entry name" value="Ig-like_fold"/>
</dbReference>
<evidence type="ECO:0000313" key="5">
    <source>
        <dbReference type="Proteomes" id="UP000002279"/>
    </source>
</evidence>
<reference evidence="4 5" key="1">
    <citation type="journal article" date="2008" name="Nature">
        <title>Genome analysis of the platypus reveals unique signatures of evolution.</title>
        <authorList>
            <person name="Warren W.C."/>
            <person name="Hillier L.W."/>
            <person name="Marshall Graves J.A."/>
            <person name="Birney E."/>
            <person name="Ponting C.P."/>
            <person name="Grutzner F."/>
            <person name="Belov K."/>
            <person name="Miller W."/>
            <person name="Clarke L."/>
            <person name="Chinwalla A.T."/>
            <person name="Yang S.P."/>
            <person name="Heger A."/>
            <person name="Locke D.P."/>
            <person name="Miethke P."/>
            <person name="Waters P.D."/>
            <person name="Veyrunes F."/>
            <person name="Fulton L."/>
            <person name="Fulton B."/>
            <person name="Graves T."/>
            <person name="Wallis J."/>
            <person name="Puente X.S."/>
            <person name="Lopez-Otin C."/>
            <person name="Ordonez G.R."/>
            <person name="Eichler E.E."/>
            <person name="Chen L."/>
            <person name="Cheng Z."/>
            <person name="Deakin J.E."/>
            <person name="Alsop A."/>
            <person name="Thompson K."/>
            <person name="Kirby P."/>
            <person name="Papenfuss A.T."/>
            <person name="Wakefield M.J."/>
            <person name="Olender T."/>
            <person name="Lancet D."/>
            <person name="Huttley G.A."/>
            <person name="Smit A.F."/>
            <person name="Pask A."/>
            <person name="Temple-Smith P."/>
            <person name="Batzer M.A."/>
            <person name="Walker J.A."/>
            <person name="Konkel M.K."/>
            <person name="Harris R.S."/>
            <person name="Whittington C.M."/>
            <person name="Wong E.S."/>
            <person name="Gemmell N.J."/>
            <person name="Buschiazzo E."/>
            <person name="Vargas Jentzsch I.M."/>
            <person name="Merkel A."/>
            <person name="Schmitz J."/>
            <person name="Zemann A."/>
            <person name="Churakov G."/>
            <person name="Kriegs J.O."/>
            <person name="Brosius J."/>
            <person name="Murchison E.P."/>
            <person name="Sachidanandam R."/>
            <person name="Smith C."/>
            <person name="Hannon G.J."/>
            <person name="Tsend-Ayush E."/>
            <person name="McMillan D."/>
            <person name="Attenborough R."/>
            <person name="Rens W."/>
            <person name="Ferguson-Smith M."/>
            <person name="Lefevre C.M."/>
            <person name="Sharp J.A."/>
            <person name="Nicholas K.R."/>
            <person name="Ray D.A."/>
            <person name="Kube M."/>
            <person name="Reinhardt R."/>
            <person name="Pringle T.H."/>
            <person name="Taylor J."/>
            <person name="Jones R.C."/>
            <person name="Nixon B."/>
            <person name="Dacheux J.L."/>
            <person name="Niwa H."/>
            <person name="Sekita Y."/>
            <person name="Huang X."/>
            <person name="Stark A."/>
            <person name="Kheradpour P."/>
            <person name="Kellis M."/>
            <person name="Flicek P."/>
            <person name="Chen Y."/>
            <person name="Webber C."/>
            <person name="Hardison R."/>
            <person name="Nelson J."/>
            <person name="Hallsworth-Pepin K."/>
            <person name="Delehaunty K."/>
            <person name="Markovic C."/>
            <person name="Minx P."/>
            <person name="Feng Y."/>
            <person name="Kremitzki C."/>
            <person name="Mitreva M."/>
            <person name="Glasscock J."/>
            <person name="Wylie T."/>
            <person name="Wohldmann P."/>
            <person name="Thiru P."/>
            <person name="Nhan M.N."/>
            <person name="Pohl C.S."/>
            <person name="Smith S.M."/>
            <person name="Hou S."/>
            <person name="Nefedov M."/>
            <person name="de Jong P.J."/>
            <person name="Renfree M.B."/>
            <person name="Mardis E.R."/>
            <person name="Wilson R.K."/>
        </authorList>
    </citation>
    <scope>NUCLEOTIDE SEQUENCE [LARGE SCALE GENOMIC DNA]</scope>
    <source>
        <strain evidence="4 5">Glennie</strain>
    </source>
</reference>
<gene>
    <name evidence="4" type="primary">FNDC9</name>
</gene>
<evidence type="ECO:0000313" key="4">
    <source>
        <dbReference type="Ensembl" id="ENSOANP00000054293.1"/>
    </source>
</evidence>
<keyword evidence="2" id="KW-1133">Transmembrane helix</keyword>
<dbReference type="AlphaFoldDB" id="A0A6I8PJI8"/>
<evidence type="ECO:0000256" key="1">
    <source>
        <dbReference type="SAM" id="MobiDB-lite"/>
    </source>
</evidence>
<dbReference type="SUPFAM" id="SSF49265">
    <property type="entry name" value="Fibronectin type III"/>
    <property type="match status" value="1"/>
</dbReference>
<evidence type="ECO:0000256" key="2">
    <source>
        <dbReference type="SAM" id="Phobius"/>
    </source>
</evidence>
<dbReference type="Proteomes" id="UP000002279">
    <property type="component" value="Chromosome X1"/>
</dbReference>
<dbReference type="Gene3D" id="2.60.40.10">
    <property type="entry name" value="Immunoglobulins"/>
    <property type="match status" value="1"/>
</dbReference>
<dbReference type="Ensembl" id="ENSOANT00000066665.1">
    <property type="protein sequence ID" value="ENSOANP00000054293.1"/>
    <property type="gene ID" value="ENSOANG00000038112.1"/>
</dbReference>